<protein>
    <recommendedName>
        <fullName evidence="3">Toxin CptA</fullName>
    </recommendedName>
</protein>
<gene>
    <name evidence="1" type="ORF">PAND9192_02612</name>
</gene>
<evidence type="ECO:0000313" key="1">
    <source>
        <dbReference type="EMBL" id="SMY36323.1"/>
    </source>
</evidence>
<dbReference type="Pfam" id="PF07254">
    <property type="entry name" value="Cpta_toxin"/>
    <property type="match status" value="1"/>
</dbReference>
<organism evidence="1 2">
    <name type="scientific">Photobacterium andalusiense</name>
    <dbReference type="NCBI Taxonomy" id="2204296"/>
    <lineage>
        <taxon>Bacteria</taxon>
        <taxon>Pseudomonadati</taxon>
        <taxon>Pseudomonadota</taxon>
        <taxon>Gammaproteobacteria</taxon>
        <taxon>Vibrionales</taxon>
        <taxon>Vibrionaceae</taxon>
        <taxon>Photobacterium</taxon>
    </lineage>
</organism>
<accession>A0A1Y6MIG4</accession>
<evidence type="ECO:0000313" key="2">
    <source>
        <dbReference type="Proteomes" id="UP000195719"/>
    </source>
</evidence>
<keyword evidence="2" id="KW-1185">Reference proteome</keyword>
<dbReference type="EMBL" id="FYAJ01000005">
    <property type="protein sequence ID" value="SMY36323.1"/>
    <property type="molecule type" value="Genomic_DNA"/>
</dbReference>
<sequence length="115" mass="13422">MFVVPPVFWPLSYFFAEMLVFEWQRIQHHYLRQQGPLRLYSDGHLRWCEQAGKIVAVKVVSRWLVILSIAHQRNQWLIICCDSCDTASYRLLKMSLHLGLLKPAAAANNDDANEH</sequence>
<name>A0A1Y6MIG4_9GAMM</name>
<reference evidence="2" key="1">
    <citation type="submission" date="2017-06" db="EMBL/GenBank/DDBJ databases">
        <authorList>
            <person name="Rodrigo-Torres L."/>
            <person name="Arahal R.D."/>
            <person name="Lucena T."/>
        </authorList>
    </citation>
    <scope>NUCLEOTIDE SEQUENCE [LARGE SCALE GENOMIC DNA]</scope>
    <source>
        <strain evidence="2">CECT 9192</strain>
    </source>
</reference>
<dbReference type="AlphaFoldDB" id="A0A1Y6MIG4"/>
<proteinExistence type="predicted"/>
<dbReference type="InterPro" id="IPR009883">
    <property type="entry name" value="YgfX"/>
</dbReference>
<dbReference type="Proteomes" id="UP000195719">
    <property type="component" value="Unassembled WGS sequence"/>
</dbReference>
<evidence type="ECO:0008006" key="3">
    <source>
        <dbReference type="Google" id="ProtNLM"/>
    </source>
</evidence>